<organism evidence="8 9">
    <name type="scientific">Dokdonella fugitiva</name>
    <dbReference type="NCBI Taxonomy" id="328517"/>
    <lineage>
        <taxon>Bacteria</taxon>
        <taxon>Pseudomonadati</taxon>
        <taxon>Pseudomonadota</taxon>
        <taxon>Gammaproteobacteria</taxon>
        <taxon>Lysobacterales</taxon>
        <taxon>Rhodanobacteraceae</taxon>
        <taxon>Dokdonella</taxon>
    </lineage>
</organism>
<name>A0A4R2I9W4_9GAMM</name>
<dbReference type="AlphaFoldDB" id="A0A4R2I9W4"/>
<keyword evidence="9" id="KW-1185">Reference proteome</keyword>
<keyword evidence="2 4" id="KW-0479">Metal-binding</keyword>
<comment type="caution">
    <text evidence="8">The sequence shown here is derived from an EMBL/GenBank/DDBJ whole genome shotgun (WGS) entry which is preliminary data.</text>
</comment>
<dbReference type="GO" id="GO:0046872">
    <property type="term" value="F:metal ion binding"/>
    <property type="evidence" value="ECO:0007669"/>
    <property type="project" value="UniProtKB-KW"/>
</dbReference>
<dbReference type="EMBL" id="SLWQ01000004">
    <property type="protein sequence ID" value="TCO40826.1"/>
    <property type="molecule type" value="Genomic_DNA"/>
</dbReference>
<dbReference type="OrthoDB" id="9811281at2"/>
<sequence>MNRLVFALAAVIGAGAAVATLTAASREDLVQHGRYVALIGGCNDCHTPGFAASGGQVPESQWLTGDELGWSGEWGTTYAPNLRLRFATMDLASFKQYAHSFKARPPMPYWAVNAMSDADLEALYAFVQALGPAGKEAPAALPPGVRPAGPVVQFPAPPQDPAAH</sequence>
<protein>
    <recommendedName>
        <fullName evidence="7">Cytochrome c domain-containing protein</fullName>
    </recommendedName>
</protein>
<evidence type="ECO:0000256" key="3">
    <source>
        <dbReference type="ARBA" id="ARBA00023004"/>
    </source>
</evidence>
<evidence type="ECO:0000256" key="6">
    <source>
        <dbReference type="SAM" id="SignalP"/>
    </source>
</evidence>
<evidence type="ECO:0000313" key="9">
    <source>
        <dbReference type="Proteomes" id="UP000294862"/>
    </source>
</evidence>
<evidence type="ECO:0000256" key="2">
    <source>
        <dbReference type="ARBA" id="ARBA00022723"/>
    </source>
</evidence>
<evidence type="ECO:0000313" key="8">
    <source>
        <dbReference type="EMBL" id="TCO40826.1"/>
    </source>
</evidence>
<dbReference type="GO" id="GO:0020037">
    <property type="term" value="F:heme binding"/>
    <property type="evidence" value="ECO:0007669"/>
    <property type="project" value="InterPro"/>
</dbReference>
<dbReference type="PROSITE" id="PS51007">
    <property type="entry name" value="CYTC"/>
    <property type="match status" value="1"/>
</dbReference>
<feature type="compositionally biased region" description="Pro residues" evidence="5">
    <location>
        <begin position="155"/>
        <end position="164"/>
    </location>
</feature>
<proteinExistence type="predicted"/>
<reference evidence="8 9" key="1">
    <citation type="journal article" date="2015" name="Stand. Genomic Sci.">
        <title>Genomic Encyclopedia of Bacterial and Archaeal Type Strains, Phase III: the genomes of soil and plant-associated and newly described type strains.</title>
        <authorList>
            <person name="Whitman W.B."/>
            <person name="Woyke T."/>
            <person name="Klenk H.P."/>
            <person name="Zhou Y."/>
            <person name="Lilburn T.G."/>
            <person name="Beck B.J."/>
            <person name="De Vos P."/>
            <person name="Vandamme P."/>
            <person name="Eisen J.A."/>
            <person name="Garrity G."/>
            <person name="Hugenholtz P."/>
            <person name="Kyrpides N.C."/>
        </authorList>
    </citation>
    <scope>NUCLEOTIDE SEQUENCE [LARGE SCALE GENOMIC DNA]</scope>
    <source>
        <strain evidence="8 9">A3</strain>
    </source>
</reference>
<feature type="signal peptide" evidence="6">
    <location>
        <begin position="1"/>
        <end position="19"/>
    </location>
</feature>
<keyword evidence="6" id="KW-0732">Signal</keyword>
<dbReference type="Gene3D" id="1.10.760.10">
    <property type="entry name" value="Cytochrome c-like domain"/>
    <property type="match status" value="1"/>
</dbReference>
<keyword evidence="1 4" id="KW-0349">Heme</keyword>
<gene>
    <name evidence="8" type="ORF">EV148_104189</name>
</gene>
<evidence type="ECO:0000256" key="4">
    <source>
        <dbReference type="PROSITE-ProRule" id="PRU00433"/>
    </source>
</evidence>
<accession>A0A4R2I9W4</accession>
<dbReference type="RefSeq" id="WP_131997215.1">
    <property type="nucleotide sequence ID" value="NZ_JACGXM010000010.1"/>
</dbReference>
<feature type="domain" description="Cytochrome c" evidence="7">
    <location>
        <begin position="28"/>
        <end position="131"/>
    </location>
</feature>
<dbReference type="Proteomes" id="UP000294862">
    <property type="component" value="Unassembled WGS sequence"/>
</dbReference>
<evidence type="ECO:0000256" key="1">
    <source>
        <dbReference type="ARBA" id="ARBA00022617"/>
    </source>
</evidence>
<evidence type="ECO:0000259" key="7">
    <source>
        <dbReference type="PROSITE" id="PS51007"/>
    </source>
</evidence>
<dbReference type="InterPro" id="IPR009056">
    <property type="entry name" value="Cyt_c-like_dom"/>
</dbReference>
<dbReference type="SUPFAM" id="SSF46626">
    <property type="entry name" value="Cytochrome c"/>
    <property type="match status" value="1"/>
</dbReference>
<feature type="chain" id="PRO_5020307926" description="Cytochrome c domain-containing protein" evidence="6">
    <location>
        <begin position="20"/>
        <end position="164"/>
    </location>
</feature>
<feature type="region of interest" description="Disordered" evidence="5">
    <location>
        <begin position="141"/>
        <end position="164"/>
    </location>
</feature>
<dbReference type="InterPro" id="IPR036909">
    <property type="entry name" value="Cyt_c-like_dom_sf"/>
</dbReference>
<dbReference type="GO" id="GO:0009055">
    <property type="term" value="F:electron transfer activity"/>
    <property type="evidence" value="ECO:0007669"/>
    <property type="project" value="InterPro"/>
</dbReference>
<evidence type="ECO:0000256" key="5">
    <source>
        <dbReference type="SAM" id="MobiDB-lite"/>
    </source>
</evidence>
<keyword evidence="3 4" id="KW-0408">Iron</keyword>